<dbReference type="Proteomes" id="UP001153387">
    <property type="component" value="Unassembled WGS sequence"/>
</dbReference>
<evidence type="ECO:0000313" key="1">
    <source>
        <dbReference type="EMBL" id="MDG0795208.1"/>
    </source>
</evidence>
<keyword evidence="2" id="KW-1185">Reference proteome</keyword>
<name>A0A9X4KNE3_9BACL</name>
<dbReference type="RefSeq" id="WP_277568901.1">
    <property type="nucleotide sequence ID" value="NZ_JAPDHZ010000008.1"/>
</dbReference>
<proteinExistence type="predicted"/>
<dbReference type="AlphaFoldDB" id="A0A9X4KNE3"/>
<reference evidence="1 2" key="1">
    <citation type="submission" date="2022-10" db="EMBL/GenBank/DDBJ databases">
        <title>Comparative genomic analysis of Cohnella hashimotonis sp. nov., isolated from the International Space Station.</title>
        <authorList>
            <person name="Simpson A."/>
            <person name="Venkateswaran K."/>
        </authorList>
    </citation>
    <scope>NUCLEOTIDE SEQUENCE [LARGE SCALE GENOMIC DNA]</scope>
    <source>
        <strain evidence="1 2">DSM 18997</strain>
    </source>
</reference>
<protein>
    <submittedName>
        <fullName evidence="1">Uncharacterized protein</fullName>
    </submittedName>
</protein>
<evidence type="ECO:0000313" key="2">
    <source>
        <dbReference type="Proteomes" id="UP001153387"/>
    </source>
</evidence>
<dbReference type="EMBL" id="JAPDHZ010000008">
    <property type="protein sequence ID" value="MDG0795208.1"/>
    <property type="molecule type" value="Genomic_DNA"/>
</dbReference>
<organism evidence="1 2">
    <name type="scientific">Cohnella ginsengisoli</name>
    <dbReference type="NCBI Taxonomy" id="425004"/>
    <lineage>
        <taxon>Bacteria</taxon>
        <taxon>Bacillati</taxon>
        <taxon>Bacillota</taxon>
        <taxon>Bacilli</taxon>
        <taxon>Bacillales</taxon>
        <taxon>Paenibacillaceae</taxon>
        <taxon>Cohnella</taxon>
    </lineage>
</organism>
<gene>
    <name evidence="1" type="ORF">OMP38_33560</name>
</gene>
<comment type="caution">
    <text evidence="1">The sequence shown here is derived from an EMBL/GenBank/DDBJ whole genome shotgun (WGS) entry which is preliminary data.</text>
</comment>
<accession>A0A9X4KNE3</accession>
<sequence>MKTEILQQVTIVDMNEEMLTRVDFSHAVDVPGSLAIGWSVVTYPLGLREFEVVYDRREVRTVSSKVVDIEVDTTGEKNALRAYLEPITLIIGQHDVGAAE</sequence>